<name>A0ABT2M4X6_9MYCO</name>
<dbReference type="Gene3D" id="3.50.50.60">
    <property type="entry name" value="FAD/NAD(P)-binding domain"/>
    <property type="match status" value="2"/>
</dbReference>
<evidence type="ECO:0000313" key="6">
    <source>
        <dbReference type="Proteomes" id="UP001206639"/>
    </source>
</evidence>
<dbReference type="InterPro" id="IPR036188">
    <property type="entry name" value="FAD/NAD-bd_sf"/>
</dbReference>
<dbReference type="PANTHER" id="PTHR10668">
    <property type="entry name" value="PHYTOENE DEHYDROGENASE"/>
    <property type="match status" value="1"/>
</dbReference>
<dbReference type="PANTHER" id="PTHR10668:SF105">
    <property type="entry name" value="DEHYDROGENASE-RELATED"/>
    <property type="match status" value="1"/>
</dbReference>
<dbReference type="Pfam" id="PF01593">
    <property type="entry name" value="Amino_oxidase"/>
    <property type="match status" value="1"/>
</dbReference>
<dbReference type="SUPFAM" id="SSF51905">
    <property type="entry name" value="FAD/NAD(P)-binding domain"/>
    <property type="match status" value="1"/>
</dbReference>
<organism evidence="5 6">
    <name type="scientific">Mycobacterium deserti</name>
    <dbReference type="NCBI Taxonomy" id="2978347"/>
    <lineage>
        <taxon>Bacteria</taxon>
        <taxon>Bacillati</taxon>
        <taxon>Actinomycetota</taxon>
        <taxon>Actinomycetes</taxon>
        <taxon>Mycobacteriales</taxon>
        <taxon>Mycobacteriaceae</taxon>
        <taxon>Mycobacterium</taxon>
    </lineage>
</organism>
<accession>A0ABT2M4X6</accession>
<dbReference type="Pfam" id="PF13450">
    <property type="entry name" value="NAD_binding_8"/>
    <property type="match status" value="1"/>
</dbReference>
<comment type="function">
    <text evidence="1">Probable oxidoreductase that may play a role as regulator of mitochondrial function.</text>
</comment>
<evidence type="ECO:0000256" key="1">
    <source>
        <dbReference type="ARBA" id="ARBA00037217"/>
    </source>
</evidence>
<feature type="domain" description="Amine oxidase" evidence="4">
    <location>
        <begin position="111"/>
        <end position="502"/>
    </location>
</feature>
<proteinExistence type="predicted"/>
<evidence type="ECO:0000313" key="5">
    <source>
        <dbReference type="EMBL" id="MCT7657305.1"/>
    </source>
</evidence>
<protein>
    <recommendedName>
        <fullName evidence="3">Pyridine nucleotide-disulfide oxidoreductase domain-containing protein 2</fullName>
    </recommendedName>
</protein>
<dbReference type="Proteomes" id="UP001206639">
    <property type="component" value="Unassembled WGS sequence"/>
</dbReference>
<dbReference type="InterPro" id="IPR002937">
    <property type="entry name" value="Amino_oxidase"/>
</dbReference>
<reference evidence="6" key="1">
    <citation type="submission" date="2023-07" db="EMBL/GenBank/DDBJ databases">
        <authorList>
            <person name="Deng Y."/>
            <person name="Zhang Y.-Q."/>
        </authorList>
    </citation>
    <scope>NUCLEOTIDE SEQUENCE [LARGE SCALE GENOMIC DNA]</scope>
    <source>
        <strain evidence="6">CPCC 205710</strain>
    </source>
</reference>
<comment type="caution">
    <text evidence="5">The sequence shown here is derived from an EMBL/GenBank/DDBJ whole genome shotgun (WGS) entry which is preliminary data.</text>
</comment>
<gene>
    <name evidence="5" type="ORF">N4S67_02580</name>
</gene>
<evidence type="ECO:0000256" key="3">
    <source>
        <dbReference type="ARBA" id="ARBA00040298"/>
    </source>
</evidence>
<sequence length="528" mass="56024">MTTADAVVIGAGHNGLVAAAMLADAGWDVVVLEAQDGPGGAVKSAELFPGYVSDLYSAFYPLSVVSPALLALHLEDHGLVWSHSPAVVGHARSAEDDDAPVIFRDIDRTAAELDRHHPGDGDRWRTLFDQWLLIREALLSTLFSPFPPVRGPAALLRKLGTSEALRLAHLMLLPAGVMAEQLFDGDAARLLLLGNAMHADVPIDAPGSGVMGYMLIMMAQDGGFPVPVGGAGQLAAALVNRARAAGARIEYRQRVDHIEVRGGRAVAVHTAGGDTVQVRRAVIADTSAPRLYRDLLPSEAVPAGVLRSMDHFVWDTPVLKINYALDEPIPWRSKSLNEAGTVHLGADHNGLIRWMADLNTATLPERPFMLFGQMTTADSSRSPAGTESAWAYTHLPRGVADDASADRLAARVDDVLEEHAPGFTDRVVGKSVQRPSDLEASDANLHTGAVNGGTSQLFQQLIFRPAPGFGRAETPVQNVYLGSAAAIPGGGVHGICGRNAARAALAGDGLLGWPRRRLNQAVLSLVTR</sequence>
<dbReference type="EMBL" id="JAODWD010000001">
    <property type="protein sequence ID" value="MCT7657305.1"/>
    <property type="molecule type" value="Genomic_DNA"/>
</dbReference>
<dbReference type="RefSeq" id="WP_260991364.1">
    <property type="nucleotide sequence ID" value="NZ_JAODWD010000001.1"/>
</dbReference>
<keyword evidence="6" id="KW-1185">Reference proteome</keyword>
<evidence type="ECO:0000259" key="4">
    <source>
        <dbReference type="Pfam" id="PF01593"/>
    </source>
</evidence>
<comment type="subunit">
    <text evidence="2">Interacts with COX5B; this interaction may contribute to localize PYROXD2 to the inner face of the inner mitochondrial membrane.</text>
</comment>
<evidence type="ECO:0000256" key="2">
    <source>
        <dbReference type="ARBA" id="ARBA00038825"/>
    </source>
</evidence>